<dbReference type="EMBL" id="JAQLKE010000022">
    <property type="protein sequence ID" value="MDB7084687.1"/>
    <property type="molecule type" value="Genomic_DNA"/>
</dbReference>
<dbReference type="GO" id="GO:0003700">
    <property type="term" value="F:DNA-binding transcription factor activity"/>
    <property type="evidence" value="ECO:0007669"/>
    <property type="project" value="InterPro"/>
</dbReference>
<dbReference type="InterPro" id="IPR000524">
    <property type="entry name" value="Tscrpt_reg_HTH_GntR"/>
</dbReference>
<dbReference type="GO" id="GO:0003677">
    <property type="term" value="F:DNA binding"/>
    <property type="evidence" value="ECO:0007669"/>
    <property type="project" value="UniProtKB-KW"/>
</dbReference>
<organism evidence="5 6">
    <name type="scientific">Thomasclavelia ramosa</name>
    <dbReference type="NCBI Taxonomy" id="1547"/>
    <lineage>
        <taxon>Bacteria</taxon>
        <taxon>Bacillati</taxon>
        <taxon>Bacillota</taxon>
        <taxon>Erysipelotrichia</taxon>
        <taxon>Erysipelotrichales</taxon>
        <taxon>Coprobacillaceae</taxon>
        <taxon>Thomasclavelia</taxon>
    </lineage>
</organism>
<dbReference type="RefSeq" id="WP_272019031.1">
    <property type="nucleotide sequence ID" value="NZ_JAQLKE010000022.1"/>
</dbReference>
<feature type="domain" description="HTH gntR-type" evidence="4">
    <location>
        <begin position="253"/>
        <end position="321"/>
    </location>
</feature>
<gene>
    <name evidence="5" type="ORF">PM738_12810</name>
</gene>
<dbReference type="SUPFAM" id="SSF46785">
    <property type="entry name" value="Winged helix' DNA-binding domain"/>
    <property type="match status" value="2"/>
</dbReference>
<keyword evidence="2" id="KW-0238">DNA-binding</keyword>
<evidence type="ECO:0000259" key="4">
    <source>
        <dbReference type="PROSITE" id="PS50949"/>
    </source>
</evidence>
<evidence type="ECO:0000256" key="1">
    <source>
        <dbReference type="ARBA" id="ARBA00023015"/>
    </source>
</evidence>
<dbReference type="AlphaFoldDB" id="A0AB35IKQ5"/>
<dbReference type="Proteomes" id="UP001211987">
    <property type="component" value="Unassembled WGS sequence"/>
</dbReference>
<comment type="caution">
    <text evidence="5">The sequence shown here is derived from an EMBL/GenBank/DDBJ whole genome shotgun (WGS) entry which is preliminary data.</text>
</comment>
<dbReference type="PROSITE" id="PS50949">
    <property type="entry name" value="HTH_GNTR"/>
    <property type="match status" value="2"/>
</dbReference>
<dbReference type="InterPro" id="IPR036390">
    <property type="entry name" value="WH_DNA-bd_sf"/>
</dbReference>
<evidence type="ECO:0000313" key="6">
    <source>
        <dbReference type="Proteomes" id="UP001211987"/>
    </source>
</evidence>
<dbReference type="CDD" id="cd07377">
    <property type="entry name" value="WHTH_GntR"/>
    <property type="match status" value="2"/>
</dbReference>
<feature type="domain" description="HTH gntR-type" evidence="4">
    <location>
        <begin position="5"/>
        <end position="73"/>
    </location>
</feature>
<keyword evidence="3" id="KW-0804">Transcription</keyword>
<dbReference type="InterPro" id="IPR036388">
    <property type="entry name" value="WH-like_DNA-bd_sf"/>
</dbReference>
<sequence length="483" mass="56154">MKQKQTLFNYLYNNLHDLIVSGRLPYGSKLPSISELCEFYNIGIRTVKDVLHVLKEEGYISTHERKATTVVYNIHSKFKEDGLEYVLEHRQEIIDVYKTIGLIMPVIFSFAARIWDEEDLQLCSQRLKESEDKSAEERERICTRIFFELLDKSHNPLLRDIFSSLEIYARPVFFVNYEKYINYFNLEYTFKSITWVASSLLTRDKSEIEYRFGLMYDTVINVIEKTLTDLALKYPEIKEMTPNYTWSAELGRDHCYTQIARDLINKISLGIYPVGSFLPPEAKLAKMYKVSVSTIRKSLHMLNELGFGETMNVKGTRVVIQDEQTAIKCMQNKQYRQDTLLYLNGVQAMVILIKKAATLAFPNITQEKIKNLQGEIEDSKNLMLECLLNCIVDNLPLLPFKTIIQETNKIIYWGYYFAFYPSEKQSINIINIKSKKALEYLCLGEAECFADEISSSYNHSLNVVRDYLIEYGLGEAKNIISPE</sequence>
<name>A0AB35IKQ5_9FIRM</name>
<dbReference type="Gene3D" id="1.10.10.10">
    <property type="entry name" value="Winged helix-like DNA-binding domain superfamily/Winged helix DNA-binding domain"/>
    <property type="match status" value="2"/>
</dbReference>
<reference evidence="5" key="1">
    <citation type="submission" date="2023-01" db="EMBL/GenBank/DDBJ databases">
        <title>Human gut microbiome strain richness.</title>
        <authorList>
            <person name="Chen-Liaw A."/>
        </authorList>
    </citation>
    <scope>NUCLEOTIDE SEQUENCE</scope>
    <source>
        <strain evidence="5">1001217st2_G6_1001217B_191108</strain>
    </source>
</reference>
<protein>
    <submittedName>
        <fullName evidence="5">GntR family transcriptional regulator</fullName>
    </submittedName>
</protein>
<proteinExistence type="predicted"/>
<keyword evidence="1" id="KW-0805">Transcription regulation</keyword>
<evidence type="ECO:0000313" key="5">
    <source>
        <dbReference type="EMBL" id="MDB7084687.1"/>
    </source>
</evidence>
<accession>A0AB35IKQ5</accession>
<dbReference type="Pfam" id="PF00392">
    <property type="entry name" value="GntR"/>
    <property type="match status" value="2"/>
</dbReference>
<dbReference type="SMART" id="SM00345">
    <property type="entry name" value="HTH_GNTR"/>
    <property type="match status" value="2"/>
</dbReference>
<evidence type="ECO:0000256" key="2">
    <source>
        <dbReference type="ARBA" id="ARBA00023125"/>
    </source>
</evidence>
<evidence type="ECO:0000256" key="3">
    <source>
        <dbReference type="ARBA" id="ARBA00023163"/>
    </source>
</evidence>
<dbReference type="PANTHER" id="PTHR43537:SF5">
    <property type="entry name" value="UXU OPERON TRANSCRIPTIONAL REGULATOR"/>
    <property type="match status" value="1"/>
</dbReference>
<dbReference type="PANTHER" id="PTHR43537">
    <property type="entry name" value="TRANSCRIPTIONAL REGULATOR, GNTR FAMILY"/>
    <property type="match status" value="1"/>
</dbReference>